<protein>
    <submittedName>
        <fullName evidence="2">Serine/threonine protein phosphatase 1</fullName>
    </submittedName>
</protein>
<evidence type="ECO:0000259" key="1">
    <source>
        <dbReference type="Pfam" id="PF00149"/>
    </source>
</evidence>
<dbReference type="Proteomes" id="UP000197065">
    <property type="component" value="Unassembled WGS sequence"/>
</dbReference>
<sequence length="281" mass="31767">MLTVGDGLRVVEASVVKDVCNAVIQWFRAEPERVPSVDGRPATLPPGRRVYAVGDIHGRYDLLLEIERLIQSDLRDHPPEGFVDLVYLGDFIDRGPASRQVIEHMVHHPLQGVTTHYLLGNHDAWFRELLVEPGPEAEWWRYGGRETAASYEMQGELPPPGPEREAWRTRLRRRVPASHRRFLNELCTSWRLGDYFFCHAGVRPGVALDLQGQNDLIWIRRGFLEHEGDLGAVVVHGHTIVERPVVKANRIGIDTGAFRSDRLTGLVLEGAAQRFLVTGWA</sequence>
<accession>A0A212PYM1</accession>
<evidence type="ECO:0000313" key="2">
    <source>
        <dbReference type="EMBL" id="SNB52205.1"/>
    </source>
</evidence>
<feature type="domain" description="Calcineurin-like phosphoesterase" evidence="1">
    <location>
        <begin position="49"/>
        <end position="239"/>
    </location>
</feature>
<keyword evidence="3" id="KW-1185">Reference proteome</keyword>
<dbReference type="InterPro" id="IPR029052">
    <property type="entry name" value="Metallo-depent_PP-like"/>
</dbReference>
<evidence type="ECO:0000313" key="3">
    <source>
        <dbReference type="Proteomes" id="UP000197065"/>
    </source>
</evidence>
<organism evidence="2 3">
    <name type="scientific">Arboricoccus pini</name>
    <dbReference type="NCBI Taxonomy" id="1963835"/>
    <lineage>
        <taxon>Bacteria</taxon>
        <taxon>Pseudomonadati</taxon>
        <taxon>Pseudomonadota</taxon>
        <taxon>Alphaproteobacteria</taxon>
        <taxon>Geminicoccales</taxon>
        <taxon>Geminicoccaceae</taxon>
        <taxon>Arboricoccus</taxon>
    </lineage>
</organism>
<dbReference type="GO" id="GO:0110154">
    <property type="term" value="P:RNA decapping"/>
    <property type="evidence" value="ECO:0007669"/>
    <property type="project" value="TreeGrafter"/>
</dbReference>
<dbReference type="AlphaFoldDB" id="A0A212PYM1"/>
<gene>
    <name evidence="2" type="ORF">SAMN07250955_101205</name>
</gene>
<dbReference type="GO" id="GO:0008803">
    <property type="term" value="F:bis(5'-nucleosyl)-tetraphosphatase (symmetrical) activity"/>
    <property type="evidence" value="ECO:0007669"/>
    <property type="project" value="TreeGrafter"/>
</dbReference>
<dbReference type="InterPro" id="IPR050126">
    <property type="entry name" value="Ap4A_hydrolase"/>
</dbReference>
<dbReference type="GO" id="GO:0016791">
    <property type="term" value="F:phosphatase activity"/>
    <property type="evidence" value="ECO:0007669"/>
    <property type="project" value="TreeGrafter"/>
</dbReference>
<reference evidence="2 3" key="1">
    <citation type="submission" date="2017-06" db="EMBL/GenBank/DDBJ databases">
        <authorList>
            <person name="Kim H.J."/>
            <person name="Triplett B.A."/>
        </authorList>
    </citation>
    <scope>NUCLEOTIDE SEQUENCE [LARGE SCALE GENOMIC DNA]</scope>
    <source>
        <strain evidence="2 3">B29T1</strain>
    </source>
</reference>
<dbReference type="PANTHER" id="PTHR42850:SF4">
    <property type="entry name" value="ZINC-DEPENDENT ENDOPOLYPHOSPHATASE"/>
    <property type="match status" value="1"/>
</dbReference>
<dbReference type="EMBL" id="FYEH01000001">
    <property type="protein sequence ID" value="SNB52205.1"/>
    <property type="molecule type" value="Genomic_DNA"/>
</dbReference>
<dbReference type="Gene3D" id="3.60.21.10">
    <property type="match status" value="1"/>
</dbReference>
<dbReference type="InterPro" id="IPR004843">
    <property type="entry name" value="Calcineurin-like_PHP"/>
</dbReference>
<proteinExistence type="predicted"/>
<name>A0A212PYM1_9PROT</name>
<dbReference type="PANTHER" id="PTHR42850">
    <property type="entry name" value="METALLOPHOSPHOESTERASE"/>
    <property type="match status" value="1"/>
</dbReference>
<dbReference type="GO" id="GO:0005737">
    <property type="term" value="C:cytoplasm"/>
    <property type="evidence" value="ECO:0007669"/>
    <property type="project" value="TreeGrafter"/>
</dbReference>
<dbReference type="Pfam" id="PF00149">
    <property type="entry name" value="Metallophos"/>
    <property type="match status" value="1"/>
</dbReference>
<dbReference type="SUPFAM" id="SSF56300">
    <property type="entry name" value="Metallo-dependent phosphatases"/>
    <property type="match status" value="1"/>
</dbReference>